<comment type="caution">
    <text evidence="1">The sequence shown here is derived from an EMBL/GenBank/DDBJ whole genome shotgun (WGS) entry which is preliminary data.</text>
</comment>
<proteinExistence type="predicted"/>
<reference evidence="1" key="2">
    <citation type="submission" date="2023-06" db="EMBL/GenBank/DDBJ databases">
        <authorList>
            <person name="Ma L."/>
            <person name="Liu K.-W."/>
            <person name="Li Z."/>
            <person name="Hsiao Y.-Y."/>
            <person name="Qi Y."/>
            <person name="Fu T."/>
            <person name="Tang G."/>
            <person name="Zhang D."/>
            <person name="Sun W.-H."/>
            <person name="Liu D.-K."/>
            <person name="Li Y."/>
            <person name="Chen G.-Z."/>
            <person name="Liu X.-D."/>
            <person name="Liao X.-Y."/>
            <person name="Jiang Y.-T."/>
            <person name="Yu X."/>
            <person name="Hao Y."/>
            <person name="Huang J."/>
            <person name="Zhao X.-W."/>
            <person name="Ke S."/>
            <person name="Chen Y.-Y."/>
            <person name="Wu W.-L."/>
            <person name="Hsu J.-L."/>
            <person name="Lin Y.-F."/>
            <person name="Huang M.-D."/>
            <person name="Li C.-Y."/>
            <person name="Huang L."/>
            <person name="Wang Z.-W."/>
            <person name="Zhao X."/>
            <person name="Zhong W.-Y."/>
            <person name="Peng D.-H."/>
            <person name="Ahmad S."/>
            <person name="Lan S."/>
            <person name="Zhang J.-S."/>
            <person name="Tsai W.-C."/>
            <person name="Van De Peer Y."/>
            <person name="Liu Z.-J."/>
        </authorList>
    </citation>
    <scope>NUCLEOTIDE SEQUENCE</scope>
    <source>
        <strain evidence="1">CP</strain>
        <tissue evidence="1">Leaves</tissue>
    </source>
</reference>
<gene>
    <name evidence="1" type="ORF">QJS10_CPB15g00502</name>
</gene>
<dbReference type="PANTHER" id="PTHR11139">
    <property type="entry name" value="ATAXIA TELANGIECTASIA MUTATED ATM -RELATED"/>
    <property type="match status" value="1"/>
</dbReference>
<dbReference type="Pfam" id="PF20206">
    <property type="entry name" value="Tra1_ring"/>
    <property type="match status" value="2"/>
</dbReference>
<dbReference type="PANTHER" id="PTHR11139:SF1">
    <property type="entry name" value="TRANSFORMATION_TRANSCRIPTION DOMAIN-ASSOCIATED PROTEIN"/>
    <property type="match status" value="1"/>
</dbReference>
<dbReference type="GO" id="GO:0005634">
    <property type="term" value="C:nucleus"/>
    <property type="evidence" value="ECO:0007669"/>
    <property type="project" value="TreeGrafter"/>
</dbReference>
<accession>A0AAV9D534</accession>
<evidence type="ECO:0000313" key="1">
    <source>
        <dbReference type="EMBL" id="KAK1296405.1"/>
    </source>
</evidence>
<organism evidence="1 2">
    <name type="scientific">Acorus calamus</name>
    <name type="common">Sweet flag</name>
    <dbReference type="NCBI Taxonomy" id="4465"/>
    <lineage>
        <taxon>Eukaryota</taxon>
        <taxon>Viridiplantae</taxon>
        <taxon>Streptophyta</taxon>
        <taxon>Embryophyta</taxon>
        <taxon>Tracheophyta</taxon>
        <taxon>Spermatophyta</taxon>
        <taxon>Magnoliopsida</taxon>
        <taxon>Liliopsida</taxon>
        <taxon>Acoraceae</taxon>
        <taxon>Acorus</taxon>
    </lineage>
</organism>
<sequence>MPLLQGLARLLELLSNWFNVTLGVKLLDHLKKWLEPDKLVQGQKSWKTGDEPKVAAAMIELFHLLPPAAGKFLDELVTITIDLEGTLPQGQLYSEINSPYRLPLTKYLNRYSTEAVDYFLSRLDQPKYFGRYGRIRLIRLYCYCFFLVKESKWLVKYFLNYLRHDKTEVAEGYAPHMKKTIFMHFLHLFQSKLLGQDHLVVAMQMLILPMLAYAFQNGQSWEVVDLSIIKTVIDKLLDPPEEVTAEYDEPLRTELLQLATLLLKYLAGDLIHHRKELIKFGWNHLKREDNFSKQWAFVNVCYFLEAYQAPEKIVLQVLSGREP</sequence>
<dbReference type="GO" id="GO:0000124">
    <property type="term" value="C:SAGA complex"/>
    <property type="evidence" value="ECO:0007669"/>
    <property type="project" value="TreeGrafter"/>
</dbReference>
<dbReference type="GO" id="GO:0006281">
    <property type="term" value="P:DNA repair"/>
    <property type="evidence" value="ECO:0007669"/>
    <property type="project" value="TreeGrafter"/>
</dbReference>
<name>A0AAV9D534_ACOCL</name>
<dbReference type="SUPFAM" id="SSF48371">
    <property type="entry name" value="ARM repeat"/>
    <property type="match status" value="1"/>
</dbReference>
<evidence type="ECO:0000313" key="2">
    <source>
        <dbReference type="Proteomes" id="UP001180020"/>
    </source>
</evidence>
<keyword evidence="2" id="KW-1185">Reference proteome</keyword>
<dbReference type="InterPro" id="IPR016024">
    <property type="entry name" value="ARM-type_fold"/>
</dbReference>
<dbReference type="InterPro" id="IPR050517">
    <property type="entry name" value="DDR_Repair_Kinase"/>
</dbReference>
<dbReference type="AlphaFoldDB" id="A0AAV9D534"/>
<dbReference type="GO" id="GO:0035267">
    <property type="term" value="C:NuA4 histone acetyltransferase complex"/>
    <property type="evidence" value="ECO:0007669"/>
    <property type="project" value="TreeGrafter"/>
</dbReference>
<reference evidence="1" key="1">
    <citation type="journal article" date="2023" name="Nat. Commun.">
        <title>Diploid and tetraploid genomes of Acorus and the evolution of monocots.</title>
        <authorList>
            <person name="Ma L."/>
            <person name="Liu K.W."/>
            <person name="Li Z."/>
            <person name="Hsiao Y.Y."/>
            <person name="Qi Y."/>
            <person name="Fu T."/>
            <person name="Tang G.D."/>
            <person name="Zhang D."/>
            <person name="Sun W.H."/>
            <person name="Liu D.K."/>
            <person name="Li Y."/>
            <person name="Chen G.Z."/>
            <person name="Liu X.D."/>
            <person name="Liao X.Y."/>
            <person name="Jiang Y.T."/>
            <person name="Yu X."/>
            <person name="Hao Y."/>
            <person name="Huang J."/>
            <person name="Zhao X.W."/>
            <person name="Ke S."/>
            <person name="Chen Y.Y."/>
            <person name="Wu W.L."/>
            <person name="Hsu J.L."/>
            <person name="Lin Y.F."/>
            <person name="Huang M.D."/>
            <person name="Li C.Y."/>
            <person name="Huang L."/>
            <person name="Wang Z.W."/>
            <person name="Zhao X."/>
            <person name="Zhong W.Y."/>
            <person name="Peng D.H."/>
            <person name="Ahmad S."/>
            <person name="Lan S."/>
            <person name="Zhang J.S."/>
            <person name="Tsai W.C."/>
            <person name="Van de Peer Y."/>
            <person name="Liu Z.J."/>
        </authorList>
    </citation>
    <scope>NUCLEOTIDE SEQUENCE</scope>
    <source>
        <strain evidence="1">CP</strain>
    </source>
</reference>
<dbReference type="GO" id="GO:0006355">
    <property type="term" value="P:regulation of DNA-templated transcription"/>
    <property type="evidence" value="ECO:0007669"/>
    <property type="project" value="TreeGrafter"/>
</dbReference>
<dbReference type="InterPro" id="IPR046805">
    <property type="entry name" value="Tra1_ring"/>
</dbReference>
<dbReference type="Proteomes" id="UP001180020">
    <property type="component" value="Unassembled WGS sequence"/>
</dbReference>
<dbReference type="EMBL" id="JAUJYO010000015">
    <property type="protein sequence ID" value="KAK1296405.1"/>
    <property type="molecule type" value="Genomic_DNA"/>
</dbReference>
<protein>
    <submittedName>
        <fullName evidence="1">Uncharacterized protein</fullName>
    </submittedName>
</protein>